<dbReference type="KEGG" id="mpp:MICPUCDRAFT_53583"/>
<reference evidence="3 4" key="1">
    <citation type="journal article" date="2009" name="Science">
        <title>Green evolution and dynamic adaptations revealed by genomes of the marine picoeukaryotes Micromonas.</title>
        <authorList>
            <person name="Worden A.Z."/>
            <person name="Lee J.H."/>
            <person name="Mock T."/>
            <person name="Rouze P."/>
            <person name="Simmons M.P."/>
            <person name="Aerts A.L."/>
            <person name="Allen A.E."/>
            <person name="Cuvelier M.L."/>
            <person name="Derelle E."/>
            <person name="Everett M.V."/>
            <person name="Foulon E."/>
            <person name="Grimwood J."/>
            <person name="Gundlach H."/>
            <person name="Henrissat B."/>
            <person name="Napoli C."/>
            <person name="McDonald S.M."/>
            <person name="Parker M.S."/>
            <person name="Rombauts S."/>
            <person name="Salamov A."/>
            <person name="Von Dassow P."/>
            <person name="Badger J.H."/>
            <person name="Coutinho P.M."/>
            <person name="Demir E."/>
            <person name="Dubchak I."/>
            <person name="Gentemann C."/>
            <person name="Eikrem W."/>
            <person name="Gready J.E."/>
            <person name="John U."/>
            <person name="Lanier W."/>
            <person name="Lindquist E.A."/>
            <person name="Lucas S."/>
            <person name="Mayer K.F."/>
            <person name="Moreau H."/>
            <person name="Not F."/>
            <person name="Otillar R."/>
            <person name="Panaud O."/>
            <person name="Pangilinan J."/>
            <person name="Paulsen I."/>
            <person name="Piegu B."/>
            <person name="Poliakov A."/>
            <person name="Robbens S."/>
            <person name="Schmutz J."/>
            <person name="Toulza E."/>
            <person name="Wyss T."/>
            <person name="Zelensky A."/>
            <person name="Zhou K."/>
            <person name="Armbrust E.V."/>
            <person name="Bhattacharya D."/>
            <person name="Goodenough U.W."/>
            <person name="Van de Peer Y."/>
            <person name="Grigoriev I.V."/>
        </authorList>
    </citation>
    <scope>NUCLEOTIDE SEQUENCE [LARGE SCALE GENOMIC DNA]</scope>
    <source>
        <strain evidence="3 4">CCMP1545</strain>
    </source>
</reference>
<proteinExistence type="predicted"/>
<keyword evidence="4" id="KW-1185">Reference proteome</keyword>
<dbReference type="Gene3D" id="2.160.20.80">
    <property type="entry name" value="E3 ubiquitin-protein ligase SopA"/>
    <property type="match status" value="1"/>
</dbReference>
<evidence type="ECO:0000313" key="4">
    <source>
        <dbReference type="Proteomes" id="UP000001876"/>
    </source>
</evidence>
<name>C1N776_MICPC</name>
<dbReference type="eggNOG" id="ENOG502S2YM">
    <property type="taxonomic scope" value="Eukaryota"/>
</dbReference>
<organism evidence="4">
    <name type="scientific">Micromonas pusilla (strain CCMP1545)</name>
    <name type="common">Picoplanktonic green alga</name>
    <dbReference type="NCBI Taxonomy" id="564608"/>
    <lineage>
        <taxon>Eukaryota</taxon>
        <taxon>Viridiplantae</taxon>
        <taxon>Chlorophyta</taxon>
        <taxon>Mamiellophyceae</taxon>
        <taxon>Mamiellales</taxon>
        <taxon>Mamiellaceae</taxon>
        <taxon>Micromonas</taxon>
    </lineage>
</organism>
<dbReference type="Proteomes" id="UP000001876">
    <property type="component" value="Unassembled WGS sequence"/>
</dbReference>
<keyword evidence="1" id="KW-0677">Repeat</keyword>
<accession>C1N776</accession>
<sequence length="264" mass="27016">MLATLPRVSARPRVGSNPSATSRARVTAARASSSSSSRRRVGDVDVVDGRRLVDSDAASSPPSRVVSSVLGAVASASLALALSACPGPALAEAGQKPPPVRDMPGGCTIEALDLFKDTRAKFSLEVGTGALPEAILDLGGCDYSGADLDGKVLSGAIMSGANFEGAIFTGGEASRAKAVGTNFRGSVLRGTNFYEMSFAGADLRGADFDNAILTNARFGRDGGGNWAQLDGVNWEGALLSSSDAQRACENPTVDDYGRAILGCR</sequence>
<dbReference type="PANTHER" id="PTHR47485:SF1">
    <property type="entry name" value="THYLAKOID LUMENAL 17.4 KDA PROTEIN, CHLOROPLASTIC"/>
    <property type="match status" value="1"/>
</dbReference>
<dbReference type="AlphaFoldDB" id="C1N776"/>
<feature type="region of interest" description="Disordered" evidence="2">
    <location>
        <begin position="1"/>
        <end position="43"/>
    </location>
</feature>
<dbReference type="InterPro" id="IPR001646">
    <property type="entry name" value="5peptide_repeat"/>
</dbReference>
<dbReference type="OMA" id="DIGRICE"/>
<protein>
    <submittedName>
        <fullName evidence="3">Predicted protein</fullName>
    </submittedName>
</protein>
<dbReference type="SUPFAM" id="SSF141571">
    <property type="entry name" value="Pentapeptide repeat-like"/>
    <property type="match status" value="1"/>
</dbReference>
<dbReference type="EMBL" id="GG663749">
    <property type="protein sequence ID" value="EEH52061.1"/>
    <property type="molecule type" value="Genomic_DNA"/>
</dbReference>
<dbReference type="Pfam" id="PF13576">
    <property type="entry name" value="Pentapeptide_3"/>
    <property type="match status" value="1"/>
</dbReference>
<feature type="compositionally biased region" description="Low complexity" evidence="2">
    <location>
        <begin position="19"/>
        <end position="36"/>
    </location>
</feature>
<dbReference type="OrthoDB" id="9989223at2759"/>
<evidence type="ECO:0000313" key="3">
    <source>
        <dbReference type="EMBL" id="EEH52061.1"/>
    </source>
</evidence>
<evidence type="ECO:0000256" key="1">
    <source>
        <dbReference type="ARBA" id="ARBA00022737"/>
    </source>
</evidence>
<evidence type="ECO:0000256" key="2">
    <source>
        <dbReference type="SAM" id="MobiDB-lite"/>
    </source>
</evidence>
<dbReference type="PANTHER" id="PTHR47485">
    <property type="entry name" value="THYLAKOID LUMENAL 17.4 KDA PROTEIN, CHLOROPLASTIC"/>
    <property type="match status" value="1"/>
</dbReference>
<gene>
    <name evidence="3" type="ORF">MICPUCDRAFT_53583</name>
</gene>
<dbReference type="GeneID" id="9689129"/>
<dbReference type="Pfam" id="PF00805">
    <property type="entry name" value="Pentapeptide"/>
    <property type="match status" value="1"/>
</dbReference>
<dbReference type="RefSeq" id="XP_003063688.1">
    <property type="nucleotide sequence ID" value="XM_003063642.1"/>
</dbReference>